<gene>
    <name evidence="6" type="ORF">ISF_08316</name>
</gene>
<dbReference type="GeneID" id="30024608"/>
<dbReference type="EMBL" id="AZHB01000029">
    <property type="protein sequence ID" value="OAA54388.1"/>
    <property type="molecule type" value="Genomic_DNA"/>
</dbReference>
<evidence type="ECO:0000256" key="3">
    <source>
        <dbReference type="ARBA" id="ARBA00022643"/>
    </source>
</evidence>
<dbReference type="PANTHER" id="PTHR43656:SF2">
    <property type="entry name" value="BINDING OXIDOREDUCTASE, PUTATIVE (AFU_ORTHOLOGUE AFUA_2G08260)-RELATED"/>
    <property type="match status" value="1"/>
</dbReference>
<keyword evidence="3" id="KW-0288">FMN</keyword>
<comment type="similarity">
    <text evidence="1">Belongs to the NADH:flavin oxidoreductase/NADH oxidase family.</text>
</comment>
<evidence type="ECO:0000259" key="5">
    <source>
        <dbReference type="Pfam" id="PF00724"/>
    </source>
</evidence>
<dbReference type="InterPro" id="IPR013785">
    <property type="entry name" value="Aldolase_TIM"/>
</dbReference>
<dbReference type="GO" id="GO:0016491">
    <property type="term" value="F:oxidoreductase activity"/>
    <property type="evidence" value="ECO:0007669"/>
    <property type="project" value="UniProtKB-KW"/>
</dbReference>
<dbReference type="InterPro" id="IPR051799">
    <property type="entry name" value="NADH_flavin_oxidoreductase"/>
</dbReference>
<feature type="domain" description="NADH:flavin oxidoreductase/NADH oxidase N-terminal" evidence="5">
    <location>
        <begin position="13"/>
        <end position="367"/>
    </location>
</feature>
<dbReference type="SUPFAM" id="SSF51395">
    <property type="entry name" value="FMN-linked oxidoreductases"/>
    <property type="match status" value="1"/>
</dbReference>
<accession>A0A167MI56</accession>
<name>A0A167MI56_CORFA</name>
<keyword evidence="2" id="KW-0285">Flavoprotein</keyword>
<organism evidence="6 7">
    <name type="scientific">Cordyceps fumosorosea (strain ARSEF 2679)</name>
    <name type="common">Isaria fumosorosea</name>
    <dbReference type="NCBI Taxonomy" id="1081104"/>
    <lineage>
        <taxon>Eukaryota</taxon>
        <taxon>Fungi</taxon>
        <taxon>Dikarya</taxon>
        <taxon>Ascomycota</taxon>
        <taxon>Pezizomycotina</taxon>
        <taxon>Sordariomycetes</taxon>
        <taxon>Hypocreomycetidae</taxon>
        <taxon>Hypocreales</taxon>
        <taxon>Cordycipitaceae</taxon>
        <taxon>Cordyceps</taxon>
    </lineage>
</organism>
<evidence type="ECO:0000256" key="2">
    <source>
        <dbReference type="ARBA" id="ARBA00022630"/>
    </source>
</evidence>
<keyword evidence="7" id="KW-1185">Reference proteome</keyword>
<dbReference type="CDD" id="cd04733">
    <property type="entry name" value="OYE_like_2_FMN"/>
    <property type="match status" value="1"/>
</dbReference>
<dbReference type="Gene3D" id="3.20.20.70">
    <property type="entry name" value="Aldolase class I"/>
    <property type="match status" value="1"/>
</dbReference>
<dbReference type="RefSeq" id="XP_018700816.1">
    <property type="nucleotide sequence ID" value="XM_018851919.1"/>
</dbReference>
<evidence type="ECO:0000256" key="4">
    <source>
        <dbReference type="ARBA" id="ARBA00023002"/>
    </source>
</evidence>
<dbReference type="STRING" id="1081104.A0A167MI56"/>
<reference evidence="6 7" key="1">
    <citation type="journal article" date="2016" name="Genome Biol. Evol.">
        <title>Divergent and convergent evolution of fungal pathogenicity.</title>
        <authorList>
            <person name="Shang Y."/>
            <person name="Xiao G."/>
            <person name="Zheng P."/>
            <person name="Cen K."/>
            <person name="Zhan S."/>
            <person name="Wang C."/>
        </authorList>
    </citation>
    <scope>NUCLEOTIDE SEQUENCE [LARGE SCALE GENOMIC DNA]</scope>
    <source>
        <strain evidence="6 7">ARSEF 2679</strain>
    </source>
</reference>
<comment type="caution">
    <text evidence="6">The sequence shown here is derived from an EMBL/GenBank/DDBJ whole genome shotgun (WGS) entry which is preliminary data.</text>
</comment>
<evidence type="ECO:0000313" key="7">
    <source>
        <dbReference type="Proteomes" id="UP000076744"/>
    </source>
</evidence>
<dbReference type="OrthoDB" id="1663137at2759"/>
<proteinExistence type="inferred from homology"/>
<dbReference type="Proteomes" id="UP000076744">
    <property type="component" value="Unassembled WGS sequence"/>
</dbReference>
<dbReference type="InterPro" id="IPR001155">
    <property type="entry name" value="OxRdtase_FMN_N"/>
</dbReference>
<evidence type="ECO:0000313" key="6">
    <source>
        <dbReference type="EMBL" id="OAA54388.1"/>
    </source>
</evidence>
<evidence type="ECO:0000256" key="1">
    <source>
        <dbReference type="ARBA" id="ARBA00005979"/>
    </source>
</evidence>
<dbReference type="PANTHER" id="PTHR43656">
    <property type="entry name" value="BINDING OXIDOREDUCTASE, PUTATIVE (AFU_ORTHOLOGUE AFUA_2G08260)-RELATED"/>
    <property type="match status" value="1"/>
</dbReference>
<dbReference type="AlphaFoldDB" id="A0A167MI56"/>
<keyword evidence="4" id="KW-0560">Oxidoreductase</keyword>
<dbReference type="GO" id="GO:0010181">
    <property type="term" value="F:FMN binding"/>
    <property type="evidence" value="ECO:0007669"/>
    <property type="project" value="InterPro"/>
</dbReference>
<sequence length="422" mass="45019">MGNPLELQLEIAKPITLKCGLTLPNRLVKAAMAEGWADKDRQPHADLVETYGLWAEGGWGMILTGNIHIDATYLCTPDDCAVNDALTAAQHVSSWSQWAKVASRAGTPTILQINHPGRQSTLGSGSRAYLAKTVAPSVVPVNLGSGLVAKASSAIVFGQPRALTEPEIRDIVARFAAAARMAHQAGFAGVQIHVAHGYLLAQFLSSKTNKRTDSYGGSLKKRAKIVVDVINAVRAEVPSGFCVGLKINSVDHQSFGELGDCLEQLQDIVDAGVDFLEISGGNYEDPQNMVSTTAATQGKVSPSTAAREAFFLEFAKAVRKAFPDTHLMVTGGFRSRLGLDHAVKSGACDMVGVGRPSVIDPKLPHTVVFNPRIADEDARLATKNFSRSWLAWLLGVKGIAGGTETVRCPDPPPPTCKAHVRR</sequence>
<protein>
    <submittedName>
        <fullName evidence="6">Aldolase-type TIM barrel</fullName>
    </submittedName>
</protein>
<dbReference type="Pfam" id="PF00724">
    <property type="entry name" value="Oxidored_FMN"/>
    <property type="match status" value="1"/>
</dbReference>